<accession>A0AAJ2PM65</accession>
<organism evidence="1 2">
    <name type="scientific">Streptomyces europaeiscabiei</name>
    <dbReference type="NCBI Taxonomy" id="146819"/>
    <lineage>
        <taxon>Bacteria</taxon>
        <taxon>Bacillati</taxon>
        <taxon>Actinomycetota</taxon>
        <taxon>Actinomycetes</taxon>
        <taxon>Kitasatosporales</taxon>
        <taxon>Streptomycetaceae</taxon>
        <taxon>Streptomyces</taxon>
    </lineage>
</organism>
<comment type="caution">
    <text evidence="1">The sequence shown here is derived from an EMBL/GenBank/DDBJ whole genome shotgun (WGS) entry which is preliminary data.</text>
</comment>
<dbReference type="EMBL" id="JARAWN010000040">
    <property type="protein sequence ID" value="MDX3130062.1"/>
    <property type="molecule type" value="Genomic_DNA"/>
</dbReference>
<dbReference type="Proteomes" id="UP001273589">
    <property type="component" value="Unassembled WGS sequence"/>
</dbReference>
<dbReference type="AlphaFoldDB" id="A0AAJ2PM65"/>
<dbReference type="RefSeq" id="WP_079024409.1">
    <property type="nucleotide sequence ID" value="NZ_JARAWN010000040.1"/>
</dbReference>
<sequence>MTTTPHGVLPPRRPALIEVPTDRDAAGPWVPGWWDFPIPAYITDERQDEYDRIRATEQHL</sequence>
<name>A0AAJ2PM65_9ACTN</name>
<evidence type="ECO:0000313" key="2">
    <source>
        <dbReference type="Proteomes" id="UP001273589"/>
    </source>
</evidence>
<evidence type="ECO:0000313" key="1">
    <source>
        <dbReference type="EMBL" id="MDX3130062.1"/>
    </source>
</evidence>
<reference evidence="1" key="1">
    <citation type="journal article" date="2023" name="Microb. Genom.">
        <title>Mesoterricola silvestris gen. nov., sp. nov., Mesoterricola sediminis sp. nov., Geothrix oryzae sp. nov., Geothrix edaphica sp. nov., Geothrix rubra sp. nov., and Geothrix limicola sp. nov., six novel members of Acidobacteriota isolated from soils.</title>
        <authorList>
            <person name="Weisberg A.J."/>
            <person name="Pearce E."/>
            <person name="Kramer C.G."/>
            <person name="Chang J.H."/>
            <person name="Clarke C.R."/>
        </authorList>
    </citation>
    <scope>NUCLEOTIDE SEQUENCE</scope>
    <source>
        <strain evidence="1">ND06-05F</strain>
    </source>
</reference>
<gene>
    <name evidence="1" type="ORF">PV367_09735</name>
</gene>
<proteinExistence type="predicted"/>
<protein>
    <submittedName>
        <fullName evidence="1">Uncharacterized protein</fullName>
    </submittedName>
</protein>